<dbReference type="Pfam" id="PF00551">
    <property type="entry name" value="Formyl_trans_N"/>
    <property type="match status" value="1"/>
</dbReference>
<feature type="domain" description="Formyl transferase C-terminal" evidence="7">
    <location>
        <begin position="216"/>
        <end position="313"/>
    </location>
</feature>
<evidence type="ECO:0000259" key="6">
    <source>
        <dbReference type="Pfam" id="PF00551"/>
    </source>
</evidence>
<dbReference type="InterPro" id="IPR002376">
    <property type="entry name" value="Formyl_transf_N"/>
</dbReference>
<dbReference type="GO" id="GO:0005829">
    <property type="term" value="C:cytosol"/>
    <property type="evidence" value="ECO:0007669"/>
    <property type="project" value="TreeGrafter"/>
</dbReference>
<feature type="domain" description="Formyl transferase N-terminal" evidence="6">
    <location>
        <begin position="26"/>
        <end position="193"/>
    </location>
</feature>
<evidence type="ECO:0000259" key="7">
    <source>
        <dbReference type="Pfam" id="PF02911"/>
    </source>
</evidence>
<feature type="binding site" evidence="5">
    <location>
        <begin position="122"/>
        <end position="125"/>
    </location>
    <ligand>
        <name>(6S)-5,6,7,8-tetrahydrofolate</name>
        <dbReference type="ChEBI" id="CHEBI:57453"/>
    </ligand>
</feature>
<evidence type="ECO:0000256" key="3">
    <source>
        <dbReference type="ARBA" id="ARBA00022679"/>
    </source>
</evidence>
<name>A0A919ULC8_9MICO</name>
<sequence length="324" mass="33975">MTAGAPSPPPYDGRMRLIFAGTPEIAIPSLEALAAQHEIVAVVTQPDSRGRRGRSLHPSPVKEFAVQHGWPVHTPERASDPDFIAAMAALEADVAAVVAYGQILRPALLDATRTGWVNLHFSLLPAWRGAAPVQRSIMAGDEITGASAFLLDAGMDTGPVIGSVTETIRRSDTAGTLLERLAVIGAPLLVQAVEALAVGAAAPIAQPADGVSHAAKLSREDAYVRWDRPAHVVDRQIRGCTPAPGAWTTLPDGSPLKLGPVRVRDDLATTVPGQVAERDGAVLVGTGGHPVELTWVQPAGKTRTEAAAWWRGARIPEPSILGDA</sequence>
<comment type="similarity">
    <text evidence="1 5">Belongs to the Fmt family.</text>
</comment>
<evidence type="ECO:0000313" key="9">
    <source>
        <dbReference type="Proteomes" id="UP000652354"/>
    </source>
</evidence>
<dbReference type="InterPro" id="IPR036477">
    <property type="entry name" value="Formyl_transf_N_sf"/>
</dbReference>
<dbReference type="InterPro" id="IPR044135">
    <property type="entry name" value="Met-tRNA-FMT_C"/>
</dbReference>
<dbReference type="PANTHER" id="PTHR11138:SF5">
    <property type="entry name" value="METHIONYL-TRNA FORMYLTRANSFERASE, MITOCHONDRIAL"/>
    <property type="match status" value="1"/>
</dbReference>
<dbReference type="EMBL" id="BONR01000002">
    <property type="protein sequence ID" value="GIG54598.1"/>
    <property type="molecule type" value="Genomic_DNA"/>
</dbReference>
<dbReference type="Gene3D" id="3.40.50.12230">
    <property type="match status" value="1"/>
</dbReference>
<keyword evidence="4 5" id="KW-0648">Protein biosynthesis</keyword>
<dbReference type="PANTHER" id="PTHR11138">
    <property type="entry name" value="METHIONYL-TRNA FORMYLTRANSFERASE"/>
    <property type="match status" value="1"/>
</dbReference>
<dbReference type="InterPro" id="IPR005793">
    <property type="entry name" value="Formyl_trans_C"/>
</dbReference>
<dbReference type="EC" id="2.1.2.9" evidence="2 5"/>
<proteinExistence type="inferred from homology"/>
<dbReference type="NCBIfam" id="TIGR00460">
    <property type="entry name" value="fmt"/>
    <property type="match status" value="1"/>
</dbReference>
<dbReference type="CDD" id="cd08704">
    <property type="entry name" value="Met_tRNA_FMT_C"/>
    <property type="match status" value="1"/>
</dbReference>
<comment type="catalytic activity">
    <reaction evidence="5">
        <text>L-methionyl-tRNA(fMet) + (6R)-10-formyltetrahydrofolate = N-formyl-L-methionyl-tRNA(fMet) + (6S)-5,6,7,8-tetrahydrofolate + H(+)</text>
        <dbReference type="Rhea" id="RHEA:24380"/>
        <dbReference type="Rhea" id="RHEA-COMP:9952"/>
        <dbReference type="Rhea" id="RHEA-COMP:9953"/>
        <dbReference type="ChEBI" id="CHEBI:15378"/>
        <dbReference type="ChEBI" id="CHEBI:57453"/>
        <dbReference type="ChEBI" id="CHEBI:78530"/>
        <dbReference type="ChEBI" id="CHEBI:78844"/>
        <dbReference type="ChEBI" id="CHEBI:195366"/>
        <dbReference type="EC" id="2.1.2.9"/>
    </reaction>
</comment>
<dbReference type="HAMAP" id="MF_00182">
    <property type="entry name" value="Formyl_trans"/>
    <property type="match status" value="1"/>
</dbReference>
<dbReference type="SUPFAM" id="SSF50486">
    <property type="entry name" value="FMT C-terminal domain-like"/>
    <property type="match status" value="1"/>
</dbReference>
<comment type="caution">
    <text evidence="8">The sequence shown here is derived from an EMBL/GenBank/DDBJ whole genome shotgun (WGS) entry which is preliminary data.</text>
</comment>
<evidence type="ECO:0000256" key="2">
    <source>
        <dbReference type="ARBA" id="ARBA00012261"/>
    </source>
</evidence>
<protein>
    <recommendedName>
        <fullName evidence="2 5">Methionyl-tRNA formyltransferase</fullName>
        <ecNumber evidence="2 5">2.1.2.9</ecNumber>
    </recommendedName>
</protein>
<gene>
    <name evidence="5 8" type="primary">fmt</name>
    <name evidence="8" type="ORF">Dac01nite_13500</name>
</gene>
<dbReference type="AlphaFoldDB" id="A0A919ULC8"/>
<dbReference type="SUPFAM" id="SSF53328">
    <property type="entry name" value="Formyltransferase"/>
    <property type="match status" value="1"/>
</dbReference>
<dbReference type="Proteomes" id="UP000652354">
    <property type="component" value="Unassembled WGS sequence"/>
</dbReference>
<dbReference type="InterPro" id="IPR041711">
    <property type="entry name" value="Met-tRNA-FMT_N"/>
</dbReference>
<dbReference type="CDD" id="cd08646">
    <property type="entry name" value="FMT_core_Met-tRNA-FMT_N"/>
    <property type="match status" value="1"/>
</dbReference>
<dbReference type="GO" id="GO:0004479">
    <property type="term" value="F:methionyl-tRNA formyltransferase activity"/>
    <property type="evidence" value="ECO:0007669"/>
    <property type="project" value="UniProtKB-UniRule"/>
</dbReference>
<dbReference type="InterPro" id="IPR011034">
    <property type="entry name" value="Formyl_transferase-like_C_sf"/>
</dbReference>
<evidence type="ECO:0000256" key="5">
    <source>
        <dbReference type="HAMAP-Rule" id="MF_00182"/>
    </source>
</evidence>
<evidence type="ECO:0000256" key="4">
    <source>
        <dbReference type="ARBA" id="ARBA00022917"/>
    </source>
</evidence>
<keyword evidence="3 5" id="KW-0808">Transferase</keyword>
<evidence type="ECO:0000313" key="8">
    <source>
        <dbReference type="EMBL" id="GIG54598.1"/>
    </source>
</evidence>
<evidence type="ECO:0000256" key="1">
    <source>
        <dbReference type="ARBA" id="ARBA00010699"/>
    </source>
</evidence>
<organism evidence="8 9">
    <name type="scientific">Demequina activiva</name>
    <dbReference type="NCBI Taxonomy" id="1582364"/>
    <lineage>
        <taxon>Bacteria</taxon>
        <taxon>Bacillati</taxon>
        <taxon>Actinomycetota</taxon>
        <taxon>Actinomycetes</taxon>
        <taxon>Micrococcales</taxon>
        <taxon>Demequinaceae</taxon>
        <taxon>Demequina</taxon>
    </lineage>
</organism>
<accession>A0A919ULC8</accession>
<dbReference type="InterPro" id="IPR005794">
    <property type="entry name" value="Fmt"/>
</dbReference>
<keyword evidence="9" id="KW-1185">Reference proteome</keyword>
<reference evidence="8" key="1">
    <citation type="submission" date="2021-01" db="EMBL/GenBank/DDBJ databases">
        <title>Whole genome shotgun sequence of Demequina activiva NBRC 110675.</title>
        <authorList>
            <person name="Komaki H."/>
            <person name="Tamura T."/>
        </authorList>
    </citation>
    <scope>NUCLEOTIDE SEQUENCE</scope>
    <source>
        <strain evidence="8">NBRC 110675</strain>
    </source>
</reference>
<comment type="function">
    <text evidence="5">Attaches a formyl group to the free amino group of methionyl-tRNA(fMet). The formyl group appears to play a dual role in the initiator identity of N-formylmethionyl-tRNA by promoting its recognition by IF2 and preventing the misappropriation of this tRNA by the elongation apparatus.</text>
</comment>
<dbReference type="Pfam" id="PF02911">
    <property type="entry name" value="Formyl_trans_C"/>
    <property type="match status" value="1"/>
</dbReference>